<organism evidence="2 3">
    <name type="scientific">Metallumcola ferriviriculae</name>
    <dbReference type="NCBI Taxonomy" id="3039180"/>
    <lineage>
        <taxon>Bacteria</taxon>
        <taxon>Bacillati</taxon>
        <taxon>Bacillota</taxon>
        <taxon>Clostridia</taxon>
        <taxon>Neomoorellales</taxon>
        <taxon>Desulfitibacteraceae</taxon>
        <taxon>Metallumcola</taxon>
    </lineage>
</organism>
<dbReference type="EMBL" id="CP121694">
    <property type="protein sequence ID" value="WRO21573.1"/>
    <property type="molecule type" value="Genomic_DNA"/>
</dbReference>
<keyword evidence="3" id="KW-1185">Reference proteome</keyword>
<dbReference type="InterPro" id="IPR025060">
    <property type="entry name" value="DUF3999"/>
</dbReference>
<keyword evidence="1" id="KW-0812">Transmembrane</keyword>
<protein>
    <recommendedName>
        <fullName evidence="4">DUF3999 domain-containing protein</fullName>
    </recommendedName>
</protein>
<dbReference type="RefSeq" id="WP_366924409.1">
    <property type="nucleotide sequence ID" value="NZ_CP121694.1"/>
</dbReference>
<evidence type="ECO:0000313" key="3">
    <source>
        <dbReference type="Proteomes" id="UP001329915"/>
    </source>
</evidence>
<evidence type="ECO:0000313" key="2">
    <source>
        <dbReference type="EMBL" id="WRO21573.1"/>
    </source>
</evidence>
<reference evidence="2 3" key="1">
    <citation type="submission" date="2023-04" db="EMBL/GenBank/DDBJ databases">
        <authorList>
            <person name="Hsu D."/>
        </authorList>
    </citation>
    <scope>NUCLEOTIDE SEQUENCE [LARGE SCALE GENOMIC DNA]</scope>
    <source>
        <strain evidence="2 3">MK1</strain>
    </source>
</reference>
<dbReference type="KEGG" id="dbc:MFMK1_001383"/>
<dbReference type="AlphaFoldDB" id="A0AAU0ULW5"/>
<feature type="transmembrane region" description="Helical" evidence="1">
    <location>
        <begin position="381"/>
        <end position="399"/>
    </location>
</feature>
<keyword evidence="1" id="KW-0472">Membrane</keyword>
<sequence length="406" mass="46852">MRRTLFLVIFLLIFQSIAWGAEGTNHFKYQGSLSAQGLEEDFFILELGPSVLEVADPSFKDLRIYSSDNELSYQVLREVDRHNTVTEKMEVFNKGVNDNKYSFFIAPPGKLDDEELEYTVKLSAAEYLVKADIYGSNDRNKWKFLKKQTLYGVDNAFNSFALNNVAYDFIKIEYELPKEGLLEVKTVDYSRVRQVVKEREPKYVSYGITNENKKTQVTIDNQYTNFHSKRVVIETPDDNFYRQVTLEGKNDGDGEWQLIAEDIIFRDSTGEKLDVQYGPVNYRHLRLAINDEDNSPLSIEAMKVQQVPTYLLVNATNEPEGFIADVYWGDQLLDAPNYDINNLKLSRNPGDYQQFYLDNVEENPNFSEIDSRMPLTERMPWLMPLSLLVLALGAGVFLYRTVKQVG</sequence>
<keyword evidence="1" id="KW-1133">Transmembrane helix</keyword>
<accession>A0AAU0ULW5</accession>
<dbReference type="Proteomes" id="UP001329915">
    <property type="component" value="Chromosome"/>
</dbReference>
<evidence type="ECO:0000256" key="1">
    <source>
        <dbReference type="SAM" id="Phobius"/>
    </source>
</evidence>
<proteinExistence type="predicted"/>
<name>A0AAU0ULW5_9FIRM</name>
<gene>
    <name evidence="2" type="ORF">MFMK1_001383</name>
</gene>
<dbReference type="Pfam" id="PF13163">
    <property type="entry name" value="DUF3999"/>
    <property type="match status" value="1"/>
</dbReference>
<evidence type="ECO:0008006" key="4">
    <source>
        <dbReference type="Google" id="ProtNLM"/>
    </source>
</evidence>